<dbReference type="RefSeq" id="WP_203905949.1">
    <property type="nucleotide sequence ID" value="NZ_BONY01000001.1"/>
</dbReference>
<dbReference type="AlphaFoldDB" id="A0A8J3Q1P3"/>
<keyword evidence="6 8" id="KW-1133">Transmembrane helix</keyword>
<feature type="transmembrane region" description="Helical" evidence="8">
    <location>
        <begin position="257"/>
        <end position="282"/>
    </location>
</feature>
<reference evidence="9" key="1">
    <citation type="submission" date="2021-01" db="EMBL/GenBank/DDBJ databases">
        <title>Whole genome shotgun sequence of Rhizocola hellebori NBRC 109834.</title>
        <authorList>
            <person name="Komaki H."/>
            <person name="Tamura T."/>
        </authorList>
    </citation>
    <scope>NUCLEOTIDE SEQUENCE</scope>
    <source>
        <strain evidence="9">NBRC 109834</strain>
    </source>
</reference>
<dbReference type="Proteomes" id="UP000612899">
    <property type="component" value="Unassembled WGS sequence"/>
</dbReference>
<dbReference type="InterPro" id="IPR002549">
    <property type="entry name" value="AI-2E-like"/>
</dbReference>
<proteinExistence type="inferred from homology"/>
<feature type="transmembrane region" description="Helical" evidence="8">
    <location>
        <begin position="89"/>
        <end position="110"/>
    </location>
</feature>
<dbReference type="PANTHER" id="PTHR21716">
    <property type="entry name" value="TRANSMEMBRANE PROTEIN"/>
    <property type="match status" value="1"/>
</dbReference>
<feature type="transmembrane region" description="Helical" evidence="8">
    <location>
        <begin position="326"/>
        <end position="353"/>
    </location>
</feature>
<feature type="transmembrane region" description="Helical" evidence="8">
    <location>
        <begin position="173"/>
        <end position="192"/>
    </location>
</feature>
<evidence type="ECO:0000256" key="6">
    <source>
        <dbReference type="ARBA" id="ARBA00022989"/>
    </source>
</evidence>
<evidence type="ECO:0000256" key="7">
    <source>
        <dbReference type="ARBA" id="ARBA00023136"/>
    </source>
</evidence>
<feature type="transmembrane region" description="Helical" evidence="8">
    <location>
        <begin position="232"/>
        <end position="251"/>
    </location>
</feature>
<feature type="transmembrane region" description="Helical" evidence="8">
    <location>
        <begin position="59"/>
        <end position="77"/>
    </location>
</feature>
<sequence>MDVDAKPKVQQDDTDQVPVAAVAAGPIDAGQVFRWTVAAGFGLLVVILIALAVYSMQTLLVQMVVAVFIAVSLDPLVRWMIGRGMKRSQAVALIFVVTLLIVAGLVWLFAPDLMRQASALTTDFPGYIDNLRQRSPDLRSLENRFNLAPRIDQWVQTVPAKMSEQAISVSRQFLGALVSVLLVIVMTIYLMADLSRLRRGLVRLFPKRHRPQISEAVNLIIDKVGSYMIGNLLISGIAGVTAFIALSALGVPFALPLALIVAITDLIPLIGATLGAAICLIVSVATTDIWPTTILVAVFFLVYQQVENYVIAPRVLRNTVDISSVAVLFAALVGASILGVIGALLAIPVAAALKAIISDWIRDRDAEDSAAGAK</sequence>
<keyword evidence="7 8" id="KW-0472">Membrane</keyword>
<dbReference type="EMBL" id="BONY01000001">
    <property type="protein sequence ID" value="GIH01994.1"/>
    <property type="molecule type" value="Genomic_DNA"/>
</dbReference>
<evidence type="ECO:0000313" key="10">
    <source>
        <dbReference type="Proteomes" id="UP000612899"/>
    </source>
</evidence>
<name>A0A8J3Q1P3_9ACTN</name>
<dbReference type="GO" id="GO:0005886">
    <property type="term" value="C:plasma membrane"/>
    <property type="evidence" value="ECO:0007669"/>
    <property type="project" value="UniProtKB-SubCell"/>
</dbReference>
<dbReference type="PANTHER" id="PTHR21716:SF53">
    <property type="entry name" value="PERMEASE PERM-RELATED"/>
    <property type="match status" value="1"/>
</dbReference>
<keyword evidence="5 8" id="KW-0812">Transmembrane</keyword>
<keyword evidence="3" id="KW-0813">Transport</keyword>
<comment type="similarity">
    <text evidence="2">Belongs to the autoinducer-2 exporter (AI-2E) (TC 2.A.86) family.</text>
</comment>
<organism evidence="9 10">
    <name type="scientific">Rhizocola hellebori</name>
    <dbReference type="NCBI Taxonomy" id="1392758"/>
    <lineage>
        <taxon>Bacteria</taxon>
        <taxon>Bacillati</taxon>
        <taxon>Actinomycetota</taxon>
        <taxon>Actinomycetes</taxon>
        <taxon>Micromonosporales</taxon>
        <taxon>Micromonosporaceae</taxon>
        <taxon>Rhizocola</taxon>
    </lineage>
</organism>
<accession>A0A8J3Q1P3</accession>
<evidence type="ECO:0000256" key="8">
    <source>
        <dbReference type="SAM" id="Phobius"/>
    </source>
</evidence>
<evidence type="ECO:0000256" key="1">
    <source>
        <dbReference type="ARBA" id="ARBA00004651"/>
    </source>
</evidence>
<protein>
    <submittedName>
        <fullName evidence="9">AI-2E family transporter</fullName>
    </submittedName>
</protein>
<gene>
    <name evidence="9" type="ORF">Rhe02_00610</name>
</gene>
<comment type="caution">
    <text evidence="9">The sequence shown here is derived from an EMBL/GenBank/DDBJ whole genome shotgun (WGS) entry which is preliminary data.</text>
</comment>
<comment type="subcellular location">
    <subcellularLocation>
        <location evidence="1">Cell membrane</location>
        <topology evidence="1">Multi-pass membrane protein</topology>
    </subcellularLocation>
</comment>
<evidence type="ECO:0000313" key="9">
    <source>
        <dbReference type="EMBL" id="GIH01994.1"/>
    </source>
</evidence>
<evidence type="ECO:0000256" key="5">
    <source>
        <dbReference type="ARBA" id="ARBA00022692"/>
    </source>
</evidence>
<evidence type="ECO:0000256" key="4">
    <source>
        <dbReference type="ARBA" id="ARBA00022475"/>
    </source>
</evidence>
<evidence type="ECO:0000256" key="2">
    <source>
        <dbReference type="ARBA" id="ARBA00009773"/>
    </source>
</evidence>
<dbReference type="Pfam" id="PF01594">
    <property type="entry name" value="AI-2E_transport"/>
    <property type="match status" value="1"/>
</dbReference>
<dbReference type="GO" id="GO:0055085">
    <property type="term" value="P:transmembrane transport"/>
    <property type="evidence" value="ECO:0007669"/>
    <property type="project" value="TreeGrafter"/>
</dbReference>
<feature type="transmembrane region" description="Helical" evidence="8">
    <location>
        <begin position="289"/>
        <end position="306"/>
    </location>
</feature>
<feature type="transmembrane region" description="Helical" evidence="8">
    <location>
        <begin position="32"/>
        <end position="53"/>
    </location>
</feature>
<keyword evidence="10" id="KW-1185">Reference proteome</keyword>
<evidence type="ECO:0000256" key="3">
    <source>
        <dbReference type="ARBA" id="ARBA00022448"/>
    </source>
</evidence>
<keyword evidence="4" id="KW-1003">Cell membrane</keyword>